<dbReference type="EMBL" id="LN483124">
    <property type="protein sequence ID" value="CED82368.1"/>
    <property type="molecule type" value="Genomic_DNA"/>
</dbReference>
<keyword evidence="2" id="KW-0677">Repeat</keyword>
<dbReference type="SMART" id="SM00360">
    <property type="entry name" value="RRM"/>
    <property type="match status" value="4"/>
</dbReference>
<feature type="compositionally biased region" description="Polar residues" evidence="6">
    <location>
        <begin position="131"/>
        <end position="148"/>
    </location>
</feature>
<feature type="region of interest" description="Disordered" evidence="6">
    <location>
        <begin position="352"/>
        <end position="400"/>
    </location>
</feature>
<keyword evidence="3 5" id="KW-0694">RNA-binding</keyword>
<feature type="region of interest" description="Disordered" evidence="6">
    <location>
        <begin position="283"/>
        <end position="302"/>
    </location>
</feature>
<dbReference type="InterPro" id="IPR012677">
    <property type="entry name" value="Nucleotide-bd_a/b_plait_sf"/>
</dbReference>
<evidence type="ECO:0000256" key="2">
    <source>
        <dbReference type="ARBA" id="ARBA00022737"/>
    </source>
</evidence>
<feature type="region of interest" description="Disordered" evidence="6">
    <location>
        <begin position="764"/>
        <end position="783"/>
    </location>
</feature>
<reference evidence="8" key="1">
    <citation type="submission" date="2014-08" db="EMBL/GenBank/DDBJ databases">
        <authorList>
            <person name="Sharma Rahul"/>
            <person name="Thines Marco"/>
        </authorList>
    </citation>
    <scope>NUCLEOTIDE SEQUENCE</scope>
</reference>
<evidence type="ECO:0000256" key="1">
    <source>
        <dbReference type="ARBA" id="ARBA00004123"/>
    </source>
</evidence>
<feature type="domain" description="RRM" evidence="7">
    <location>
        <begin position="254"/>
        <end position="350"/>
    </location>
</feature>
<feature type="compositionally biased region" description="Basic and acidic residues" evidence="6">
    <location>
        <begin position="927"/>
        <end position="938"/>
    </location>
</feature>
<dbReference type="PANTHER" id="PTHR48039:SF5">
    <property type="entry name" value="RNA-BINDING PROTEIN 28"/>
    <property type="match status" value="1"/>
</dbReference>
<dbReference type="CDD" id="cd12676">
    <property type="entry name" value="RRM3_Nop4p"/>
    <property type="match status" value="1"/>
</dbReference>
<comment type="subcellular location">
    <subcellularLocation>
        <location evidence="1">Nucleus</location>
    </subcellularLocation>
</comment>
<feature type="region of interest" description="Disordered" evidence="6">
    <location>
        <begin position="866"/>
        <end position="955"/>
    </location>
</feature>
<evidence type="ECO:0000313" key="8">
    <source>
        <dbReference type="EMBL" id="CED82368.1"/>
    </source>
</evidence>
<feature type="compositionally biased region" description="Acidic residues" evidence="6">
    <location>
        <begin position="360"/>
        <end position="372"/>
    </location>
</feature>
<dbReference type="Gene3D" id="3.30.70.330">
    <property type="match status" value="4"/>
</dbReference>
<feature type="region of interest" description="Disordered" evidence="6">
    <location>
        <begin position="102"/>
        <end position="153"/>
    </location>
</feature>
<evidence type="ECO:0000256" key="5">
    <source>
        <dbReference type="PROSITE-ProRule" id="PRU00176"/>
    </source>
</evidence>
<feature type="compositionally biased region" description="Basic and acidic residues" evidence="6">
    <location>
        <begin position="872"/>
        <end position="899"/>
    </location>
</feature>
<dbReference type="GO" id="GO:0003729">
    <property type="term" value="F:mRNA binding"/>
    <property type="evidence" value="ECO:0007669"/>
    <property type="project" value="TreeGrafter"/>
</dbReference>
<dbReference type="AlphaFoldDB" id="A0A0F7SQP4"/>
<accession>A0A0F7SQP4</accession>
<feature type="domain" description="RRM" evidence="7">
    <location>
        <begin position="21"/>
        <end position="102"/>
    </location>
</feature>
<proteinExistence type="predicted"/>
<organism evidence="8">
    <name type="scientific">Phaffia rhodozyma</name>
    <name type="common">Yeast</name>
    <name type="synonym">Xanthophyllomyces dendrorhous</name>
    <dbReference type="NCBI Taxonomy" id="264483"/>
    <lineage>
        <taxon>Eukaryota</taxon>
        <taxon>Fungi</taxon>
        <taxon>Dikarya</taxon>
        <taxon>Basidiomycota</taxon>
        <taxon>Agaricomycotina</taxon>
        <taxon>Tremellomycetes</taxon>
        <taxon>Cystofilobasidiales</taxon>
        <taxon>Mrakiaceae</taxon>
        <taxon>Phaffia</taxon>
    </lineage>
</organism>
<evidence type="ECO:0000256" key="4">
    <source>
        <dbReference type="ARBA" id="ARBA00023242"/>
    </source>
</evidence>
<dbReference type="InterPro" id="IPR000504">
    <property type="entry name" value="RRM_dom"/>
</dbReference>
<feature type="compositionally biased region" description="Acidic residues" evidence="6">
    <location>
        <begin position="380"/>
        <end position="396"/>
    </location>
</feature>
<evidence type="ECO:0000256" key="3">
    <source>
        <dbReference type="ARBA" id="ARBA00022884"/>
    </source>
</evidence>
<protein>
    <submittedName>
        <fullName evidence="8">Nucleolar protein fibrillarin NOP77 (RRM superfamily)</fullName>
    </submittedName>
</protein>
<dbReference type="GO" id="GO:0005730">
    <property type="term" value="C:nucleolus"/>
    <property type="evidence" value="ECO:0007669"/>
    <property type="project" value="TreeGrafter"/>
</dbReference>
<dbReference type="PROSITE" id="PS50102">
    <property type="entry name" value="RRM"/>
    <property type="match status" value="3"/>
</dbReference>
<feature type="compositionally biased region" description="Basic residues" evidence="6">
    <location>
        <begin position="943"/>
        <end position="955"/>
    </location>
</feature>
<evidence type="ECO:0000259" key="7">
    <source>
        <dbReference type="PROSITE" id="PS50102"/>
    </source>
</evidence>
<dbReference type="FunFam" id="3.30.70.330:FF:000406">
    <property type="entry name" value="Related to Nucleolar protein NOP4"/>
    <property type="match status" value="1"/>
</dbReference>
<feature type="domain" description="RRM" evidence="7">
    <location>
        <begin position="410"/>
        <end position="531"/>
    </location>
</feature>
<sequence>MDQTQIAKAVIEDDSSAPVGSTLFVSNLPYSATTTDLTTHFSDIGPVRSAFVVLDKTTKKSKGVGYVMYAMKEDAERAVKELHGGSFGDGKDRRLGVVLAEKKPLQADPSSTEPAPPVERITKRRPAFPTTPFQPTSANSVPTNSAPSGSRGGYDSDAIRTVVISNIPEGLTKAKLWKKIRKVAGSELGNLVFPVDNDETVAHLLLPSPAAALDATIRLHAHDYLGNILSCVIKKRTDKIQAATGKDGGVHKNSRMIVRNLPWDTTLKTLQRLFLPHGPIHSITLPPSLPGKPTEANPNPKPRARGFAFVWMLSRKDAEKAMESVNGTKVIGEDGKEEASREVAVDWALSKDQYEKEKEEEPVEEETEEAEAEVEKTEEGVMEVDEEEDEEKEKDEEPVRPALPQVQDQTTLFVRNLSFEVTEDELRNLFRTFGNLRYARITMDRATGRSRGTGFVCFWRKEDAEKAVEQARLMASEMGGSGANSVPVKDRTAAASNPFTLSSVLTADPSSSLASNMVLNGRVLDVDWAVTREEAGKMKEENERRKEKVDKKNTYLMREGVIFANSPAAASLSEIELEKRQKSFNDRKTLLSSNPSLYISKTRLSIRQLPTFCTDRTLKRLAIHACREFDAEVGRGEREDLDEDEKRDGTLSAAVLKSMEDPKKKKKAGRAERQTVVVQAKIVRATDRVDSLIGEGKSKGYGFLEMRSHQDALKALRWANNNPTVENLMREWWAVEVGDLIERTKKLVDEARLAELTAVAAPEPIRSHGPKKKGKGRADAEASDIDEEDMILEETSAKAVAGKKGGKDGKQAGGPVDLGELELRLMKLREKESELKEQIASGRSVVMKKTLIIEFSIENIQVVQRRTNRMSGPREPRGDRDPSKRKFNDEPSEGTDDRSKRRRPGQNREREGGPAGGDTNAPAEDPSVEKEKRERKELGLLIGKKRRERKEKRSK</sequence>
<name>A0A0F7SQP4_PHARH</name>
<dbReference type="InterPro" id="IPR034808">
    <property type="entry name" value="Nop4p_RRM3"/>
</dbReference>
<dbReference type="InterPro" id="IPR035979">
    <property type="entry name" value="RBD_domain_sf"/>
</dbReference>
<keyword evidence="4" id="KW-0539">Nucleus</keyword>
<dbReference type="SUPFAM" id="SSF54928">
    <property type="entry name" value="RNA-binding domain, RBD"/>
    <property type="match status" value="3"/>
</dbReference>
<dbReference type="PANTHER" id="PTHR48039">
    <property type="entry name" value="RNA-BINDING MOTIF PROTEIN 14B"/>
    <property type="match status" value="1"/>
</dbReference>
<dbReference type="InterPro" id="IPR051945">
    <property type="entry name" value="RRM_MRD1_RNA_proc_ribogen"/>
</dbReference>
<evidence type="ECO:0000256" key="6">
    <source>
        <dbReference type="SAM" id="MobiDB-lite"/>
    </source>
</evidence>
<dbReference type="Pfam" id="PF00076">
    <property type="entry name" value="RRM_1"/>
    <property type="match status" value="3"/>
</dbReference>